<dbReference type="EMBL" id="MNCJ02000322">
    <property type="protein sequence ID" value="KAF5797759.1"/>
    <property type="molecule type" value="Genomic_DNA"/>
</dbReference>
<protein>
    <submittedName>
        <fullName evidence="1">Uncharacterized protein</fullName>
    </submittedName>
</protein>
<accession>A0A9K3IK06</accession>
<evidence type="ECO:0000313" key="1">
    <source>
        <dbReference type="EMBL" id="KAF5797759.1"/>
    </source>
</evidence>
<dbReference type="Proteomes" id="UP000215914">
    <property type="component" value="Unassembled WGS sequence"/>
</dbReference>
<organism evidence="1 2">
    <name type="scientific">Helianthus annuus</name>
    <name type="common">Common sunflower</name>
    <dbReference type="NCBI Taxonomy" id="4232"/>
    <lineage>
        <taxon>Eukaryota</taxon>
        <taxon>Viridiplantae</taxon>
        <taxon>Streptophyta</taxon>
        <taxon>Embryophyta</taxon>
        <taxon>Tracheophyta</taxon>
        <taxon>Spermatophyta</taxon>
        <taxon>Magnoliopsida</taxon>
        <taxon>eudicotyledons</taxon>
        <taxon>Gunneridae</taxon>
        <taxon>Pentapetalae</taxon>
        <taxon>asterids</taxon>
        <taxon>campanulids</taxon>
        <taxon>Asterales</taxon>
        <taxon>Asteraceae</taxon>
        <taxon>Asteroideae</taxon>
        <taxon>Heliantheae alliance</taxon>
        <taxon>Heliantheae</taxon>
        <taxon>Helianthus</taxon>
    </lineage>
</organism>
<name>A0A9K3IK06_HELAN</name>
<sequence length="57" mass="6262">MKHVKQNKLTFNTIRGQCLAHQSVSNIHIAMLLPGACEARGGVSAFIKCIKQTQLAR</sequence>
<proteinExistence type="predicted"/>
<gene>
    <name evidence="1" type="ORF">HanXRQr2_Chr07g0284481</name>
</gene>
<keyword evidence="2" id="KW-1185">Reference proteome</keyword>
<reference evidence="1" key="1">
    <citation type="journal article" date="2017" name="Nature">
        <title>The sunflower genome provides insights into oil metabolism, flowering and Asterid evolution.</title>
        <authorList>
            <person name="Badouin H."/>
            <person name="Gouzy J."/>
            <person name="Grassa C.J."/>
            <person name="Murat F."/>
            <person name="Staton S.E."/>
            <person name="Cottret L."/>
            <person name="Lelandais-Briere C."/>
            <person name="Owens G.L."/>
            <person name="Carrere S."/>
            <person name="Mayjonade B."/>
            <person name="Legrand L."/>
            <person name="Gill N."/>
            <person name="Kane N.C."/>
            <person name="Bowers J.E."/>
            <person name="Hubner S."/>
            <person name="Bellec A."/>
            <person name="Berard A."/>
            <person name="Berges H."/>
            <person name="Blanchet N."/>
            <person name="Boniface M.C."/>
            <person name="Brunel D."/>
            <person name="Catrice O."/>
            <person name="Chaidir N."/>
            <person name="Claudel C."/>
            <person name="Donnadieu C."/>
            <person name="Faraut T."/>
            <person name="Fievet G."/>
            <person name="Helmstetter N."/>
            <person name="King M."/>
            <person name="Knapp S.J."/>
            <person name="Lai Z."/>
            <person name="Le Paslier M.C."/>
            <person name="Lippi Y."/>
            <person name="Lorenzon L."/>
            <person name="Mandel J.R."/>
            <person name="Marage G."/>
            <person name="Marchand G."/>
            <person name="Marquand E."/>
            <person name="Bret-Mestries E."/>
            <person name="Morien E."/>
            <person name="Nambeesan S."/>
            <person name="Nguyen T."/>
            <person name="Pegot-Espagnet P."/>
            <person name="Pouilly N."/>
            <person name="Raftis F."/>
            <person name="Sallet E."/>
            <person name="Schiex T."/>
            <person name="Thomas J."/>
            <person name="Vandecasteele C."/>
            <person name="Vares D."/>
            <person name="Vear F."/>
            <person name="Vautrin S."/>
            <person name="Crespi M."/>
            <person name="Mangin B."/>
            <person name="Burke J.M."/>
            <person name="Salse J."/>
            <person name="Munos S."/>
            <person name="Vincourt P."/>
            <person name="Rieseberg L.H."/>
            <person name="Langlade N.B."/>
        </authorList>
    </citation>
    <scope>NUCLEOTIDE SEQUENCE</scope>
    <source>
        <tissue evidence="1">Leaves</tissue>
    </source>
</reference>
<evidence type="ECO:0000313" key="2">
    <source>
        <dbReference type="Proteomes" id="UP000215914"/>
    </source>
</evidence>
<dbReference type="AlphaFoldDB" id="A0A9K3IK06"/>
<comment type="caution">
    <text evidence="1">The sequence shown here is derived from an EMBL/GenBank/DDBJ whole genome shotgun (WGS) entry which is preliminary data.</text>
</comment>
<dbReference type="Gramene" id="mRNA:HanXRQr2_Chr07g0284481">
    <property type="protein sequence ID" value="mRNA:HanXRQr2_Chr07g0284481"/>
    <property type="gene ID" value="HanXRQr2_Chr07g0284481"/>
</dbReference>
<reference evidence="1" key="2">
    <citation type="submission" date="2020-06" db="EMBL/GenBank/DDBJ databases">
        <title>Helianthus annuus Genome sequencing and assembly Release 2.</title>
        <authorList>
            <person name="Gouzy J."/>
            <person name="Langlade N."/>
            <person name="Munos S."/>
        </authorList>
    </citation>
    <scope>NUCLEOTIDE SEQUENCE</scope>
    <source>
        <tissue evidence="1">Leaves</tissue>
    </source>
</reference>